<keyword evidence="4" id="KW-1185">Reference proteome</keyword>
<dbReference type="KEGG" id="amj:102569647"/>
<evidence type="ECO:0000313" key="3">
    <source>
        <dbReference type="EMBL" id="KYO32865.1"/>
    </source>
</evidence>
<dbReference type="InterPro" id="IPR003597">
    <property type="entry name" value="Ig_C1-set"/>
</dbReference>
<dbReference type="InterPro" id="IPR050380">
    <property type="entry name" value="Immune_Resp_Modulators"/>
</dbReference>
<evidence type="ECO:0000313" key="4">
    <source>
        <dbReference type="Proteomes" id="UP000050525"/>
    </source>
</evidence>
<evidence type="ECO:0000256" key="1">
    <source>
        <dbReference type="ARBA" id="ARBA00023319"/>
    </source>
</evidence>
<dbReference type="SMART" id="SM00407">
    <property type="entry name" value="IGc1"/>
    <property type="match status" value="1"/>
</dbReference>
<dbReference type="AlphaFoldDB" id="A0A151N8M3"/>
<keyword evidence="1" id="KW-0393">Immunoglobulin domain</keyword>
<dbReference type="Pfam" id="PF07686">
    <property type="entry name" value="V-set"/>
    <property type="match status" value="1"/>
</dbReference>
<dbReference type="InterPro" id="IPR036179">
    <property type="entry name" value="Ig-like_dom_sf"/>
</dbReference>
<dbReference type="PROSITE" id="PS50835">
    <property type="entry name" value="IG_LIKE"/>
    <property type="match status" value="2"/>
</dbReference>
<sequence>MASVQASAHYGISSVLQAQPPLPQQPEGVTLTTAALSVFTRTPKTCARLGTDVLLDCGFTAPLGPSFSVEWRYQHRGTGRVLLAYDGTAARTHVAEPGAELFLGDNVGGMYNVSLRLRNVGTQHDGTYICTVYRPHLHAQQAMQLNVAEPPKVVLHPDPVVVAPGARVEVACEISGYFPLDVTVTWERREPGGAGATAVAETWQTGHRRGPNGTYALTSFAHLLPAQPGDHGTTITCSVAHVALRTRVHRRTQLHVAGSSGPSLEDAVGLFLLAFLLYGAARALGGLGSNAEEENKKSE</sequence>
<dbReference type="EMBL" id="AKHW03003855">
    <property type="protein sequence ID" value="KYO32865.1"/>
    <property type="molecule type" value="Genomic_DNA"/>
</dbReference>
<protein>
    <submittedName>
        <fullName evidence="3">Tapasin</fullName>
    </submittedName>
</protein>
<dbReference type="InterPro" id="IPR013106">
    <property type="entry name" value="Ig_V-set"/>
</dbReference>
<comment type="caution">
    <text evidence="3">The sequence shown here is derived from an EMBL/GenBank/DDBJ whole genome shotgun (WGS) entry which is preliminary data.</text>
</comment>
<dbReference type="Pfam" id="PF07654">
    <property type="entry name" value="C1-set"/>
    <property type="match status" value="1"/>
</dbReference>
<dbReference type="InterPro" id="IPR007110">
    <property type="entry name" value="Ig-like_dom"/>
</dbReference>
<evidence type="ECO:0000259" key="2">
    <source>
        <dbReference type="PROSITE" id="PS50835"/>
    </source>
</evidence>
<feature type="domain" description="Ig-like" evidence="2">
    <location>
        <begin position="26"/>
        <end position="148"/>
    </location>
</feature>
<dbReference type="InterPro" id="IPR003599">
    <property type="entry name" value="Ig_sub"/>
</dbReference>
<dbReference type="STRING" id="8496.A0A151N8M3"/>
<proteinExistence type="predicted"/>
<accession>A0A151N8M3</accession>
<dbReference type="InterPro" id="IPR013783">
    <property type="entry name" value="Ig-like_fold"/>
</dbReference>
<dbReference type="eggNOG" id="ENOG502QR0A">
    <property type="taxonomic scope" value="Eukaryota"/>
</dbReference>
<feature type="domain" description="Ig-like" evidence="2">
    <location>
        <begin position="151"/>
        <end position="249"/>
    </location>
</feature>
<organism evidence="3 4">
    <name type="scientific">Alligator mississippiensis</name>
    <name type="common">American alligator</name>
    <dbReference type="NCBI Taxonomy" id="8496"/>
    <lineage>
        <taxon>Eukaryota</taxon>
        <taxon>Metazoa</taxon>
        <taxon>Chordata</taxon>
        <taxon>Craniata</taxon>
        <taxon>Vertebrata</taxon>
        <taxon>Euteleostomi</taxon>
        <taxon>Archelosauria</taxon>
        <taxon>Archosauria</taxon>
        <taxon>Crocodylia</taxon>
        <taxon>Alligatoridae</taxon>
        <taxon>Alligatorinae</taxon>
        <taxon>Alligator</taxon>
    </lineage>
</organism>
<dbReference type="Gene3D" id="2.60.40.10">
    <property type="entry name" value="Immunoglobulins"/>
    <property type="match status" value="2"/>
</dbReference>
<dbReference type="SMART" id="SM00409">
    <property type="entry name" value="IG"/>
    <property type="match status" value="2"/>
</dbReference>
<reference evidence="3 4" key="1">
    <citation type="journal article" date="2012" name="Genome Biol.">
        <title>Sequencing three crocodilian genomes to illuminate the evolution of archosaurs and amniotes.</title>
        <authorList>
            <person name="St John J.A."/>
            <person name="Braun E.L."/>
            <person name="Isberg S.R."/>
            <person name="Miles L.G."/>
            <person name="Chong A.Y."/>
            <person name="Gongora J."/>
            <person name="Dalzell P."/>
            <person name="Moran C."/>
            <person name="Bed'hom B."/>
            <person name="Abzhanov A."/>
            <person name="Burgess S.C."/>
            <person name="Cooksey A.M."/>
            <person name="Castoe T.A."/>
            <person name="Crawford N.G."/>
            <person name="Densmore L.D."/>
            <person name="Drew J.C."/>
            <person name="Edwards S.V."/>
            <person name="Faircloth B.C."/>
            <person name="Fujita M.K."/>
            <person name="Greenwold M.J."/>
            <person name="Hoffmann F.G."/>
            <person name="Howard J.M."/>
            <person name="Iguchi T."/>
            <person name="Janes D.E."/>
            <person name="Khan S.Y."/>
            <person name="Kohno S."/>
            <person name="de Koning A.J."/>
            <person name="Lance S.L."/>
            <person name="McCarthy F.M."/>
            <person name="McCormack J.E."/>
            <person name="Merchant M.E."/>
            <person name="Peterson D.G."/>
            <person name="Pollock D.D."/>
            <person name="Pourmand N."/>
            <person name="Raney B.J."/>
            <person name="Roessler K.A."/>
            <person name="Sanford J.R."/>
            <person name="Sawyer R.H."/>
            <person name="Schmidt C.J."/>
            <person name="Triplett E.W."/>
            <person name="Tuberville T.D."/>
            <person name="Venegas-Anaya M."/>
            <person name="Howard J.T."/>
            <person name="Jarvis E.D."/>
            <person name="Guillette L.J.Jr."/>
            <person name="Glenn T.C."/>
            <person name="Green R.E."/>
            <person name="Ray D.A."/>
        </authorList>
    </citation>
    <scope>NUCLEOTIDE SEQUENCE [LARGE SCALE GENOMIC DNA]</scope>
    <source>
        <strain evidence="3">KSC_2009_1</strain>
    </source>
</reference>
<gene>
    <name evidence="3" type="primary">TAPBP</name>
    <name evidence="3" type="ORF">Y1Q_0004984</name>
</gene>
<dbReference type="OrthoDB" id="8929156at2759"/>
<dbReference type="PANTHER" id="PTHR23411">
    <property type="entry name" value="TAPASIN"/>
    <property type="match status" value="1"/>
</dbReference>
<dbReference type="SUPFAM" id="SSF48726">
    <property type="entry name" value="Immunoglobulin"/>
    <property type="match status" value="2"/>
</dbReference>
<name>A0A151N8M3_ALLMI</name>
<dbReference type="Proteomes" id="UP000050525">
    <property type="component" value="Unassembled WGS sequence"/>
</dbReference>